<dbReference type="HOGENOM" id="CLU_1974634_0_0_1"/>
<accession>F0WKR3</accession>
<name>F0WKR3_9STRA</name>
<sequence length="127" mass="13812">MGCCVARYIFVNKTALDVFDKIGAASRSFVHHLSVSEYDSESSFSKHHCSCLNLPTASNISDITNIGLVLYRFTISFPCHHKIKGAAKATVQTTTATVQTTTAPVQNYYGHIWTVAVVVWTVALAAS</sequence>
<evidence type="ECO:0000313" key="1">
    <source>
        <dbReference type="EMBL" id="CCA21870.1"/>
    </source>
</evidence>
<gene>
    <name evidence="1" type="primary">AlNc14C136G7103</name>
    <name evidence="1" type="ORF">ALNC14_080130</name>
</gene>
<dbReference type="AlphaFoldDB" id="F0WKR3"/>
<protein>
    <submittedName>
        <fullName evidence="1">AlNc14C136G7103 protein</fullName>
    </submittedName>
</protein>
<reference evidence="1" key="1">
    <citation type="journal article" date="2011" name="PLoS Biol.">
        <title>Gene gain and loss during evolution of obligate parasitism in the white rust pathogen of Arabidopsis thaliana.</title>
        <authorList>
            <person name="Kemen E."/>
            <person name="Gardiner A."/>
            <person name="Schultz-Larsen T."/>
            <person name="Kemen A.C."/>
            <person name="Balmuth A.L."/>
            <person name="Robert-Seilaniantz A."/>
            <person name="Bailey K."/>
            <person name="Holub E."/>
            <person name="Studholme D.J."/>
            <person name="Maclean D."/>
            <person name="Jones J.D."/>
        </authorList>
    </citation>
    <scope>NUCLEOTIDE SEQUENCE</scope>
</reference>
<reference evidence="1" key="2">
    <citation type="submission" date="2011-02" db="EMBL/GenBank/DDBJ databases">
        <authorList>
            <person name="MacLean D."/>
        </authorList>
    </citation>
    <scope>NUCLEOTIDE SEQUENCE</scope>
</reference>
<proteinExistence type="predicted"/>
<organism evidence="1">
    <name type="scientific">Albugo laibachii Nc14</name>
    <dbReference type="NCBI Taxonomy" id="890382"/>
    <lineage>
        <taxon>Eukaryota</taxon>
        <taxon>Sar</taxon>
        <taxon>Stramenopiles</taxon>
        <taxon>Oomycota</taxon>
        <taxon>Peronosporomycetes</taxon>
        <taxon>Albuginales</taxon>
        <taxon>Albuginaceae</taxon>
        <taxon>Albugo</taxon>
    </lineage>
</organism>
<dbReference type="EMBL" id="FR824181">
    <property type="protein sequence ID" value="CCA21870.1"/>
    <property type="molecule type" value="Genomic_DNA"/>
</dbReference>